<comment type="caution">
    <text evidence="4">The sequence shown here is derived from an EMBL/GenBank/DDBJ whole genome shotgun (WGS) entry which is preliminary data.</text>
</comment>
<dbReference type="InterPro" id="IPR018244">
    <property type="entry name" value="Allrgn_V5/Tpx1_CS"/>
</dbReference>
<dbReference type="InterPro" id="IPR035940">
    <property type="entry name" value="CAP_sf"/>
</dbReference>
<dbReference type="FunFam" id="3.40.33.10:FF:000002">
    <property type="entry name" value="Golgi-associated plant pathogenesis-related protein 1"/>
    <property type="match status" value="2"/>
</dbReference>
<gene>
    <name evidence="4" type="ORF">BDFB_013077</name>
</gene>
<organism evidence="4 5">
    <name type="scientific">Asbolus verrucosus</name>
    <name type="common">Desert ironclad beetle</name>
    <dbReference type="NCBI Taxonomy" id="1661398"/>
    <lineage>
        <taxon>Eukaryota</taxon>
        <taxon>Metazoa</taxon>
        <taxon>Ecdysozoa</taxon>
        <taxon>Arthropoda</taxon>
        <taxon>Hexapoda</taxon>
        <taxon>Insecta</taxon>
        <taxon>Pterygota</taxon>
        <taxon>Neoptera</taxon>
        <taxon>Endopterygota</taxon>
        <taxon>Coleoptera</taxon>
        <taxon>Polyphaga</taxon>
        <taxon>Cucujiformia</taxon>
        <taxon>Tenebrionidae</taxon>
        <taxon>Pimeliinae</taxon>
        <taxon>Asbolus</taxon>
    </lineage>
</organism>
<dbReference type="PROSITE" id="PS01009">
    <property type="entry name" value="CRISP_1"/>
    <property type="match status" value="1"/>
</dbReference>
<feature type="domain" description="SCP" evidence="3">
    <location>
        <begin position="304"/>
        <end position="439"/>
    </location>
</feature>
<dbReference type="GO" id="GO:0005576">
    <property type="term" value="C:extracellular region"/>
    <property type="evidence" value="ECO:0007669"/>
    <property type="project" value="UniProtKB-SubCell"/>
</dbReference>
<dbReference type="InterPro" id="IPR034113">
    <property type="entry name" value="SCP_GAPR1-like"/>
</dbReference>
<dbReference type="Pfam" id="PF00188">
    <property type="entry name" value="CAP"/>
    <property type="match status" value="3"/>
</dbReference>
<evidence type="ECO:0000256" key="1">
    <source>
        <dbReference type="ARBA" id="ARBA00004613"/>
    </source>
</evidence>
<dbReference type="PRINTS" id="PR00837">
    <property type="entry name" value="V5TPXLIKE"/>
</dbReference>
<dbReference type="Proteomes" id="UP000292052">
    <property type="component" value="Unassembled WGS sequence"/>
</dbReference>
<protein>
    <recommendedName>
        <fullName evidence="3">SCP domain-containing protein</fullName>
    </recommendedName>
</protein>
<evidence type="ECO:0000259" key="3">
    <source>
        <dbReference type="SMART" id="SM00198"/>
    </source>
</evidence>
<dbReference type="OrthoDB" id="337038at2759"/>
<proteinExistence type="predicted"/>
<evidence type="ECO:0000313" key="4">
    <source>
        <dbReference type="EMBL" id="RZC43032.1"/>
    </source>
</evidence>
<keyword evidence="2" id="KW-0964">Secreted</keyword>
<comment type="subcellular location">
    <subcellularLocation>
        <location evidence="1">Secreted</location>
    </subcellularLocation>
</comment>
<name>A0A482WCR2_ASBVE</name>
<dbReference type="SUPFAM" id="SSF55797">
    <property type="entry name" value="PR-1-like"/>
    <property type="match status" value="3"/>
</dbReference>
<evidence type="ECO:0000256" key="2">
    <source>
        <dbReference type="ARBA" id="ARBA00022525"/>
    </source>
</evidence>
<dbReference type="SMART" id="SM00198">
    <property type="entry name" value="SCP"/>
    <property type="match status" value="2"/>
</dbReference>
<keyword evidence="5" id="KW-1185">Reference proteome</keyword>
<dbReference type="CDD" id="cd05382">
    <property type="entry name" value="CAP_GAPR1-like"/>
    <property type="match status" value="2"/>
</dbReference>
<feature type="domain" description="SCP" evidence="3">
    <location>
        <begin position="134"/>
        <end position="269"/>
    </location>
</feature>
<reference evidence="4 5" key="1">
    <citation type="submission" date="2017-03" db="EMBL/GenBank/DDBJ databases">
        <title>Genome of the blue death feigning beetle - Asbolus verrucosus.</title>
        <authorList>
            <person name="Rider S.D."/>
        </authorList>
    </citation>
    <scope>NUCLEOTIDE SEQUENCE [LARGE SCALE GENOMIC DNA]</scope>
    <source>
        <strain evidence="4">Butters</strain>
        <tissue evidence="4">Head and leg muscle</tissue>
    </source>
</reference>
<dbReference type="AlphaFoldDB" id="A0A482WCR2"/>
<dbReference type="Gene3D" id="3.40.33.10">
    <property type="entry name" value="CAP"/>
    <property type="match status" value="3"/>
</dbReference>
<sequence>MMLQKLNFPSILQKKRNPIMDFQAECLKAHNEYRKRHGVPPLKLDKDMCKVSQQWANHLISRNMLQHSNNSDYGENLFCMTSSNPNFINVPPLGGFSGNNNHEDFSDNLSKLSISNGSRHSTPHRDVRNGTESNFEEEFLKAHNEYRMRHGVPPLKLDKKMCKYSEEWAKLLAARNILEHRPSCNYGENIYCMYSSDPNFTITGHSPVDVWYEEVQHHPFGREPNSLKSGHFTQVVWKSSELLGVGVAKNSQGSIYVVANYSPAGNFVEHYVENVPPAISSAPVETNEKKVTLPQDSSDDDFPQFALEGLKIHNEYRRKYCVPELKLNKQMCKYAQEWADTCAKSGSMCHRANNPYGENIFCVYSSDYSHVPTARDAIKEWYDEVKKHTFGVEAVNHGTLHFTQIVWKSSTDLGFAMAKNNKGETYVVANYSPRGNCIGQFSPNVPRPRF</sequence>
<accession>A0A482WCR2</accession>
<dbReference type="InterPro" id="IPR001283">
    <property type="entry name" value="CRISP-related"/>
</dbReference>
<evidence type="ECO:0000313" key="5">
    <source>
        <dbReference type="Proteomes" id="UP000292052"/>
    </source>
</evidence>
<dbReference type="PANTHER" id="PTHR10334">
    <property type="entry name" value="CYSTEINE-RICH SECRETORY PROTEIN-RELATED"/>
    <property type="match status" value="1"/>
</dbReference>
<dbReference type="EMBL" id="QDEB01002606">
    <property type="protein sequence ID" value="RZC43032.1"/>
    <property type="molecule type" value="Genomic_DNA"/>
</dbReference>
<dbReference type="InterPro" id="IPR014044">
    <property type="entry name" value="CAP_dom"/>
</dbReference>